<dbReference type="GO" id="GO:0005737">
    <property type="term" value="C:cytoplasm"/>
    <property type="evidence" value="ECO:0007669"/>
    <property type="project" value="TreeGrafter"/>
</dbReference>
<evidence type="ECO:0000313" key="4">
    <source>
        <dbReference type="Proteomes" id="UP000306602"/>
    </source>
</evidence>
<feature type="domain" description="FAD dependent oxidoreductase" evidence="2">
    <location>
        <begin position="39"/>
        <end position="398"/>
    </location>
</feature>
<dbReference type="EMBL" id="SRKY01000004">
    <property type="protein sequence ID" value="THH35325.1"/>
    <property type="molecule type" value="Genomic_DNA"/>
</dbReference>
<dbReference type="GO" id="GO:0016491">
    <property type="term" value="F:oxidoreductase activity"/>
    <property type="evidence" value="ECO:0007669"/>
    <property type="project" value="UniProtKB-KW"/>
</dbReference>
<protein>
    <submittedName>
        <fullName evidence="3">FAD-binding oxidoreductase</fullName>
    </submittedName>
</protein>
<keyword evidence="4" id="KW-1185">Reference proteome</keyword>
<dbReference type="Pfam" id="PF01266">
    <property type="entry name" value="DAO"/>
    <property type="match status" value="1"/>
</dbReference>
<reference evidence="3 4" key="1">
    <citation type="submission" date="2019-04" db="EMBL/GenBank/DDBJ databases">
        <title>Shimia ponticola sp. nov., isolated from seawater.</title>
        <authorList>
            <person name="Kim Y.-O."/>
            <person name="Yoon J.-H."/>
        </authorList>
    </citation>
    <scope>NUCLEOTIDE SEQUENCE [LARGE SCALE GENOMIC DNA]</scope>
    <source>
        <strain evidence="3 4">MYP11</strain>
    </source>
</reference>
<dbReference type="PANTHER" id="PTHR13847">
    <property type="entry name" value="SARCOSINE DEHYDROGENASE-RELATED"/>
    <property type="match status" value="1"/>
</dbReference>
<accession>A0A4S4N9M6</accession>
<evidence type="ECO:0000313" key="3">
    <source>
        <dbReference type="EMBL" id="THH35325.1"/>
    </source>
</evidence>
<dbReference type="OrthoDB" id="9806601at2"/>
<organism evidence="3 4">
    <name type="scientific">Aliishimia ponticola</name>
    <dbReference type="NCBI Taxonomy" id="2499833"/>
    <lineage>
        <taxon>Bacteria</taxon>
        <taxon>Pseudomonadati</taxon>
        <taxon>Pseudomonadota</taxon>
        <taxon>Alphaproteobacteria</taxon>
        <taxon>Rhodobacterales</taxon>
        <taxon>Paracoccaceae</taxon>
        <taxon>Aliishimia</taxon>
    </lineage>
</organism>
<proteinExistence type="predicted"/>
<dbReference type="AlphaFoldDB" id="A0A4S4N9M6"/>
<name>A0A4S4N9M6_9RHOB</name>
<dbReference type="InterPro" id="IPR006076">
    <property type="entry name" value="FAD-dep_OxRdtase"/>
</dbReference>
<dbReference type="Gene3D" id="3.50.50.60">
    <property type="entry name" value="FAD/NAD(P)-binding domain"/>
    <property type="match status" value="1"/>
</dbReference>
<evidence type="ECO:0000256" key="1">
    <source>
        <dbReference type="ARBA" id="ARBA00023002"/>
    </source>
</evidence>
<evidence type="ECO:0000259" key="2">
    <source>
        <dbReference type="Pfam" id="PF01266"/>
    </source>
</evidence>
<dbReference type="PRINTS" id="PR00420">
    <property type="entry name" value="RNGMNOXGNASE"/>
</dbReference>
<dbReference type="PANTHER" id="PTHR13847:SF281">
    <property type="entry name" value="FAD DEPENDENT OXIDOREDUCTASE DOMAIN-CONTAINING PROTEIN"/>
    <property type="match status" value="1"/>
</dbReference>
<gene>
    <name evidence="3" type="ORF">E4Z66_16035</name>
</gene>
<dbReference type="SUPFAM" id="SSF51905">
    <property type="entry name" value="FAD/NAD(P)-binding domain"/>
    <property type="match status" value="1"/>
</dbReference>
<keyword evidence="1" id="KW-0560">Oxidoreductase</keyword>
<dbReference type="RefSeq" id="WP_136464058.1">
    <property type="nucleotide sequence ID" value="NZ_SRKY01000004.1"/>
</dbReference>
<dbReference type="InterPro" id="IPR036188">
    <property type="entry name" value="FAD/NAD-bd_sf"/>
</dbReference>
<sequence>MRRIFPGYVYGDQPRDDCWWTTTCALPGTPVPAGDLRCDVAIIGAGFTGLNAALELAAAGVDVVVLDAKAPGWGASGRNGGFCCLGGSKLSDADLDRRFGKQARLEWRGAEQAAVAHVAGLLSDHQIDADTHSQGETLLAHKPSRMRGIEEDAASVEENYGVTADVHSRGDLAGRGLNAGFHGGITIPIGFGLNPRKYLAGLLRAVLAKGARVFSDAPVTGMEKVGTGWRLQTGAGTVMAEQALVATNGYSSEDIPPSLAGRYMPAQSSVVVTRPLTQDELARQGWTSRQMCYDSRALLHYFRLMPDNRMLFGMRGGLGASHSAENRARLRITRDFARMFPEWAGVELTHYWSGMVCLSAGLLPIVGPVAGRGGLWTALAFHGNGVAMGSYSGALAARAMLGNDQRPEVLQSAPSKFPLGRFRRAMMVPAYLGLMAADRWV</sequence>
<comment type="caution">
    <text evidence="3">The sequence shown here is derived from an EMBL/GenBank/DDBJ whole genome shotgun (WGS) entry which is preliminary data.</text>
</comment>
<dbReference type="Proteomes" id="UP000306602">
    <property type="component" value="Unassembled WGS sequence"/>
</dbReference>
<dbReference type="Gene3D" id="3.30.9.10">
    <property type="entry name" value="D-Amino Acid Oxidase, subunit A, domain 2"/>
    <property type="match status" value="1"/>
</dbReference>